<dbReference type="RefSeq" id="WP_335422537.1">
    <property type="nucleotide sequence ID" value="NZ_JBALHR010000005.1"/>
</dbReference>
<proteinExistence type="predicted"/>
<name>A0ABU8BUY3_9RHOB</name>
<sequence length="104" mass="11528">MANLWRIGGRGCVRSLENNQAKESDFTMPSIFVTFAESQANPPRVSPDRPNHTRGPIMKANPPGPFAKPAHALPVHELLRQTLEGLMPVTPDLSALLDRMEMQK</sequence>
<reference evidence="2" key="1">
    <citation type="submission" date="2024-02" db="EMBL/GenBank/DDBJ databases">
        <title>Genome sequences of strain Gemmobacter sp. JM10B15.</title>
        <authorList>
            <person name="Zhang M."/>
        </authorList>
    </citation>
    <scope>NUCLEOTIDE SEQUENCE</scope>
    <source>
        <strain evidence="2">JM10B15</strain>
    </source>
</reference>
<keyword evidence="3" id="KW-1185">Reference proteome</keyword>
<evidence type="ECO:0000313" key="2">
    <source>
        <dbReference type="EMBL" id="MEH7828511.1"/>
    </source>
</evidence>
<evidence type="ECO:0000313" key="3">
    <source>
        <dbReference type="Proteomes" id="UP001431963"/>
    </source>
</evidence>
<gene>
    <name evidence="2" type="ORF">V6590_10150</name>
</gene>
<organism evidence="2 3">
    <name type="scientific">Gemmobacter denitrificans</name>
    <dbReference type="NCBI Taxonomy" id="3123040"/>
    <lineage>
        <taxon>Bacteria</taxon>
        <taxon>Pseudomonadati</taxon>
        <taxon>Pseudomonadota</taxon>
        <taxon>Alphaproteobacteria</taxon>
        <taxon>Rhodobacterales</taxon>
        <taxon>Paracoccaceae</taxon>
        <taxon>Gemmobacter</taxon>
    </lineage>
</organism>
<accession>A0ABU8BUY3</accession>
<dbReference type="EMBL" id="JBALHR010000005">
    <property type="protein sequence ID" value="MEH7828511.1"/>
    <property type="molecule type" value="Genomic_DNA"/>
</dbReference>
<protein>
    <recommendedName>
        <fullName evidence="4">Anti-sigma factor NepR domain-containing protein</fullName>
    </recommendedName>
</protein>
<comment type="caution">
    <text evidence="2">The sequence shown here is derived from an EMBL/GenBank/DDBJ whole genome shotgun (WGS) entry which is preliminary data.</text>
</comment>
<feature type="region of interest" description="Disordered" evidence="1">
    <location>
        <begin position="37"/>
        <end position="69"/>
    </location>
</feature>
<evidence type="ECO:0000256" key="1">
    <source>
        <dbReference type="SAM" id="MobiDB-lite"/>
    </source>
</evidence>
<evidence type="ECO:0008006" key="4">
    <source>
        <dbReference type="Google" id="ProtNLM"/>
    </source>
</evidence>
<dbReference type="Proteomes" id="UP001431963">
    <property type="component" value="Unassembled WGS sequence"/>
</dbReference>